<gene>
    <name evidence="15" type="primary">pheT</name>
    <name evidence="20" type="ORF">GSM42_17180</name>
</gene>
<evidence type="ECO:0000313" key="21">
    <source>
        <dbReference type="Proteomes" id="UP000430692"/>
    </source>
</evidence>
<keyword evidence="9 15" id="KW-0067">ATP-binding</keyword>
<dbReference type="GO" id="GO:0004826">
    <property type="term" value="F:phenylalanine-tRNA ligase activity"/>
    <property type="evidence" value="ECO:0007669"/>
    <property type="project" value="UniProtKB-UniRule"/>
</dbReference>
<dbReference type="CDD" id="cd02796">
    <property type="entry name" value="tRNA_bind_bactPheRS"/>
    <property type="match status" value="1"/>
</dbReference>
<dbReference type="PANTHER" id="PTHR10947">
    <property type="entry name" value="PHENYLALANYL-TRNA SYNTHETASE BETA CHAIN AND LEUCINE-RICH REPEAT-CONTAINING PROTEIN 47"/>
    <property type="match status" value="1"/>
</dbReference>
<dbReference type="InterPro" id="IPR041616">
    <property type="entry name" value="PheRS_beta_core"/>
</dbReference>
<dbReference type="Proteomes" id="UP000430692">
    <property type="component" value="Unassembled WGS sequence"/>
</dbReference>
<evidence type="ECO:0000256" key="12">
    <source>
        <dbReference type="ARBA" id="ARBA00022917"/>
    </source>
</evidence>
<feature type="binding site" evidence="15">
    <location>
        <position position="461"/>
    </location>
    <ligand>
        <name>Mg(2+)</name>
        <dbReference type="ChEBI" id="CHEBI:18420"/>
        <note>shared with alpha subunit</note>
    </ligand>
</feature>
<dbReference type="SMART" id="SM00873">
    <property type="entry name" value="B3_4"/>
    <property type="match status" value="1"/>
</dbReference>
<comment type="subcellular location">
    <subcellularLocation>
        <location evidence="1 15">Cytoplasm</location>
    </subcellularLocation>
</comment>
<dbReference type="FunFam" id="3.30.56.10:FF:000002">
    <property type="entry name" value="Phenylalanine--tRNA ligase beta subunit"/>
    <property type="match status" value="1"/>
</dbReference>
<sequence>MLVSYEWLSEYVDLEGISPEDIAEELNRTGIEVEVIYTRDAGVSRVVVGKVLQCIPHPEADRLNVCSVHVGLAVPLQIVCGAKNVAAGQLVPVALEGATLPGDIKIKRTKLRGVESNGMICSAKELGLPDKVLMKEQQEGILVLGKDARIGQDIKQYLGMNDQAIELQLTPNRSDCLSMFGVAYEISAIFNRELRLPEVEVEESPEQLMPLSISLQNEEDCPIYAAQVIHDLRIGPSPQWMQNRLITAGIRPINNIVDITNYVMVETGQPLHAFDYEQVRGGQIVVRRAVEGEQLVTLDGVTRTLDDETLIITDGQEILGLAGIMGGESSEVKPVTTTILLESAYFDPHKIRSSSRKLGVRSEANHRFERGVNPERVQPALARAVQLLRELAYGEVASEVVVAGLEEVEDIEVTLRHDRLTTVMGIELEEAEVLSIFERLQFPVTVEEGVYRVKAPVRRPDINIEVDLIEEVARLYGYDRIPTSLPWGQQQPGGRTEWQENRRTIRHTLRDLGLNEVITYSLTSESLEGEITYPLTVPHIPIPIAMPMSNEHAILRTNLLPQLVQVAAHNRNHGVPDISIYELSKVYLASDVNQHTLPEERFQLAFLLTGDYHPSSWIQAPQKGGDFFTAKGLLTALLERLCITGMEYEAISIDGFHPGRTALLKYDKHVIGVLGQLHPSLSKKYDLDDTVVCQLDLENLLQLSSKDDLIYQPIPRYPGITRDLALIIDESLPVSQIEAGIRAVTGELLKKVTLFDVFTGEQIGTGKKSIAFNLVYRSDDRTLTDEEVQSVHDGAVAFLVDTFKAKLR</sequence>
<dbReference type="GO" id="GO:0006432">
    <property type="term" value="P:phenylalanyl-tRNA aminoacylation"/>
    <property type="evidence" value="ECO:0007669"/>
    <property type="project" value="UniProtKB-UniRule"/>
</dbReference>
<dbReference type="Gene3D" id="3.30.70.380">
    <property type="entry name" value="Ferrodoxin-fold anticodon-binding domain"/>
    <property type="match status" value="1"/>
</dbReference>
<dbReference type="FunFam" id="3.30.70.380:FF:000001">
    <property type="entry name" value="Phenylalanine--tRNA ligase beta subunit"/>
    <property type="match status" value="1"/>
</dbReference>
<dbReference type="SUPFAM" id="SSF46955">
    <property type="entry name" value="Putative DNA-binding domain"/>
    <property type="match status" value="1"/>
</dbReference>
<evidence type="ECO:0000256" key="14">
    <source>
        <dbReference type="ARBA" id="ARBA00049255"/>
    </source>
</evidence>
<dbReference type="SUPFAM" id="SSF54991">
    <property type="entry name" value="Anticodon-binding domain of PheRS"/>
    <property type="match status" value="1"/>
</dbReference>
<evidence type="ECO:0000256" key="7">
    <source>
        <dbReference type="ARBA" id="ARBA00022723"/>
    </source>
</evidence>
<dbReference type="InterPro" id="IPR045864">
    <property type="entry name" value="aa-tRNA-synth_II/BPL/LPL"/>
</dbReference>
<evidence type="ECO:0000256" key="1">
    <source>
        <dbReference type="ARBA" id="ARBA00004496"/>
    </source>
</evidence>
<keyword evidence="6 15" id="KW-0436">Ligase</keyword>
<keyword evidence="4 15" id="KW-0963">Cytoplasm</keyword>
<evidence type="ECO:0000259" key="17">
    <source>
        <dbReference type="PROSITE" id="PS50886"/>
    </source>
</evidence>
<dbReference type="PANTHER" id="PTHR10947:SF0">
    <property type="entry name" value="PHENYLALANINE--TRNA LIGASE BETA SUBUNIT"/>
    <property type="match status" value="1"/>
</dbReference>
<evidence type="ECO:0000256" key="3">
    <source>
        <dbReference type="ARBA" id="ARBA00011209"/>
    </source>
</evidence>
<dbReference type="InterPro" id="IPR002547">
    <property type="entry name" value="tRNA-bd_dom"/>
</dbReference>
<comment type="cofactor">
    <cofactor evidence="15">
        <name>Mg(2+)</name>
        <dbReference type="ChEBI" id="CHEBI:18420"/>
    </cofactor>
    <text evidence="15">Binds 2 magnesium ions per tetramer.</text>
</comment>
<dbReference type="NCBIfam" id="TIGR00472">
    <property type="entry name" value="pheT_bact"/>
    <property type="match status" value="1"/>
</dbReference>
<dbReference type="InterPro" id="IPR004532">
    <property type="entry name" value="Phe-tRNA-ligase_IIc_bsu_bact"/>
</dbReference>
<dbReference type="PROSITE" id="PS51447">
    <property type="entry name" value="FDX_ACB"/>
    <property type="match status" value="1"/>
</dbReference>
<accession>A0A6I4VV50</accession>
<name>A0A6I4VV50_9BACL</name>
<dbReference type="InterPro" id="IPR005121">
    <property type="entry name" value="Fdx_antiC-bd"/>
</dbReference>
<evidence type="ECO:0000256" key="13">
    <source>
        <dbReference type="ARBA" id="ARBA00023146"/>
    </source>
</evidence>
<dbReference type="Pfam" id="PF03483">
    <property type="entry name" value="B3_4"/>
    <property type="match status" value="1"/>
</dbReference>
<evidence type="ECO:0000256" key="2">
    <source>
        <dbReference type="ARBA" id="ARBA00008653"/>
    </source>
</evidence>
<evidence type="ECO:0000259" key="19">
    <source>
        <dbReference type="PROSITE" id="PS51483"/>
    </source>
</evidence>
<evidence type="ECO:0000256" key="10">
    <source>
        <dbReference type="ARBA" id="ARBA00022842"/>
    </source>
</evidence>
<evidence type="ECO:0000256" key="9">
    <source>
        <dbReference type="ARBA" id="ARBA00022840"/>
    </source>
</evidence>
<dbReference type="EC" id="6.1.1.20" evidence="15"/>
<dbReference type="EMBL" id="WUUL01000014">
    <property type="protein sequence ID" value="MXQ55417.1"/>
    <property type="molecule type" value="Genomic_DNA"/>
</dbReference>
<dbReference type="HAMAP" id="MF_00283">
    <property type="entry name" value="Phe_tRNA_synth_beta1"/>
    <property type="match status" value="1"/>
</dbReference>
<proteinExistence type="inferred from homology"/>
<evidence type="ECO:0000256" key="11">
    <source>
        <dbReference type="ARBA" id="ARBA00022884"/>
    </source>
</evidence>
<evidence type="ECO:0000256" key="4">
    <source>
        <dbReference type="ARBA" id="ARBA00022490"/>
    </source>
</evidence>
<feature type="domain" description="FDX-ACB" evidence="18">
    <location>
        <begin position="715"/>
        <end position="808"/>
    </location>
</feature>
<dbReference type="Gene3D" id="3.50.40.10">
    <property type="entry name" value="Phenylalanyl-trna Synthetase, Chain B, domain 3"/>
    <property type="match status" value="1"/>
</dbReference>
<evidence type="ECO:0000256" key="15">
    <source>
        <dbReference type="HAMAP-Rule" id="MF_00283"/>
    </source>
</evidence>
<dbReference type="InterPro" id="IPR005147">
    <property type="entry name" value="tRNA_synthase_B5-dom"/>
</dbReference>
<dbReference type="Pfam" id="PF03484">
    <property type="entry name" value="B5"/>
    <property type="match status" value="1"/>
</dbReference>
<dbReference type="GO" id="GO:0000049">
    <property type="term" value="F:tRNA binding"/>
    <property type="evidence" value="ECO:0007669"/>
    <property type="project" value="UniProtKB-UniRule"/>
</dbReference>
<dbReference type="InterPro" id="IPR005146">
    <property type="entry name" value="B3/B4_tRNA-bd"/>
</dbReference>
<feature type="binding site" evidence="15">
    <location>
        <position position="470"/>
    </location>
    <ligand>
        <name>Mg(2+)</name>
        <dbReference type="ChEBI" id="CHEBI:18420"/>
        <note>shared with alpha subunit</note>
    </ligand>
</feature>
<reference evidence="20 21" key="1">
    <citation type="submission" date="2019-12" db="EMBL/GenBank/DDBJ databases">
        <title>Whole-genome analyses of novel actinobacteria.</title>
        <authorList>
            <person name="Sahin N."/>
            <person name="Saygin H."/>
        </authorList>
    </citation>
    <scope>NUCLEOTIDE SEQUENCE [LARGE SCALE GENOMIC DNA]</scope>
    <source>
        <strain evidence="20 21">KC615</strain>
    </source>
</reference>
<dbReference type="RefSeq" id="WP_160802766.1">
    <property type="nucleotide sequence ID" value="NZ_WUUL01000014.1"/>
</dbReference>
<dbReference type="SUPFAM" id="SSF56037">
    <property type="entry name" value="PheT/TilS domain"/>
    <property type="match status" value="1"/>
</dbReference>
<feature type="domain" description="B5" evidence="19">
    <location>
        <begin position="408"/>
        <end position="483"/>
    </location>
</feature>
<dbReference type="InterPro" id="IPR020825">
    <property type="entry name" value="Phe-tRNA_synthase-like_B3/B4"/>
</dbReference>
<dbReference type="Gene3D" id="3.30.930.10">
    <property type="entry name" value="Bira Bifunctional Protein, Domain 2"/>
    <property type="match status" value="1"/>
</dbReference>
<dbReference type="FunFam" id="3.50.40.10:FF:000001">
    <property type="entry name" value="Phenylalanine--tRNA ligase beta subunit"/>
    <property type="match status" value="1"/>
</dbReference>
<feature type="domain" description="TRNA-binding" evidence="17">
    <location>
        <begin position="40"/>
        <end position="155"/>
    </location>
</feature>
<keyword evidence="11 16" id="KW-0694">RNA-binding</keyword>
<evidence type="ECO:0000256" key="16">
    <source>
        <dbReference type="PROSITE-ProRule" id="PRU00209"/>
    </source>
</evidence>
<feature type="binding site" evidence="15">
    <location>
        <position position="467"/>
    </location>
    <ligand>
        <name>Mg(2+)</name>
        <dbReference type="ChEBI" id="CHEBI:18420"/>
        <note>shared with alpha subunit</note>
    </ligand>
</feature>
<dbReference type="GO" id="GO:0140096">
    <property type="term" value="F:catalytic activity, acting on a protein"/>
    <property type="evidence" value="ECO:0007669"/>
    <property type="project" value="UniProtKB-ARBA"/>
</dbReference>
<dbReference type="GO" id="GO:0016740">
    <property type="term" value="F:transferase activity"/>
    <property type="evidence" value="ECO:0007669"/>
    <property type="project" value="UniProtKB-ARBA"/>
</dbReference>
<keyword evidence="12 15" id="KW-0648">Protein biosynthesis</keyword>
<evidence type="ECO:0000256" key="8">
    <source>
        <dbReference type="ARBA" id="ARBA00022741"/>
    </source>
</evidence>
<dbReference type="PROSITE" id="PS50886">
    <property type="entry name" value="TRBD"/>
    <property type="match status" value="1"/>
</dbReference>
<dbReference type="SMART" id="SM00874">
    <property type="entry name" value="B5"/>
    <property type="match status" value="1"/>
</dbReference>
<keyword evidence="8 15" id="KW-0547">Nucleotide-binding</keyword>
<comment type="similarity">
    <text evidence="2 15">Belongs to the phenylalanyl-tRNA synthetase beta subunit family. Type 1 subfamily.</text>
</comment>
<dbReference type="AlphaFoldDB" id="A0A6I4VV50"/>
<dbReference type="InterPro" id="IPR009061">
    <property type="entry name" value="DNA-bd_dom_put_sf"/>
</dbReference>
<feature type="binding site" evidence="15">
    <location>
        <position position="471"/>
    </location>
    <ligand>
        <name>Mg(2+)</name>
        <dbReference type="ChEBI" id="CHEBI:18420"/>
        <note>shared with alpha subunit</note>
    </ligand>
</feature>
<keyword evidence="13 15" id="KW-0030">Aminoacyl-tRNA synthetase</keyword>
<dbReference type="InterPro" id="IPR045060">
    <property type="entry name" value="Phe-tRNA-ligase_IIc_bsu"/>
</dbReference>
<dbReference type="PROSITE" id="PS51483">
    <property type="entry name" value="B5"/>
    <property type="match status" value="1"/>
</dbReference>
<dbReference type="GO" id="GO:0009328">
    <property type="term" value="C:phenylalanine-tRNA ligase complex"/>
    <property type="evidence" value="ECO:0007669"/>
    <property type="project" value="TreeGrafter"/>
</dbReference>
<dbReference type="SMART" id="SM00896">
    <property type="entry name" value="FDX-ACB"/>
    <property type="match status" value="1"/>
</dbReference>
<dbReference type="InterPro" id="IPR012340">
    <property type="entry name" value="NA-bd_OB-fold"/>
</dbReference>
<keyword evidence="10 15" id="KW-0460">Magnesium</keyword>
<protein>
    <recommendedName>
        <fullName evidence="15">Phenylalanine--tRNA ligase beta subunit</fullName>
        <ecNumber evidence="15">6.1.1.20</ecNumber>
    </recommendedName>
    <alternativeName>
        <fullName evidence="15">Phenylalanyl-tRNA synthetase beta subunit</fullName>
        <shortName evidence="15">PheRS</shortName>
    </alternativeName>
</protein>
<dbReference type="InterPro" id="IPR036690">
    <property type="entry name" value="Fdx_antiC-bd_sf"/>
</dbReference>
<dbReference type="InterPro" id="IPR033714">
    <property type="entry name" value="tRNA_bind_bactPheRS"/>
</dbReference>
<evidence type="ECO:0000259" key="18">
    <source>
        <dbReference type="PROSITE" id="PS51447"/>
    </source>
</evidence>
<dbReference type="Pfam" id="PF17759">
    <property type="entry name" value="tRNA_synthFbeta"/>
    <property type="match status" value="1"/>
</dbReference>
<dbReference type="Pfam" id="PF01588">
    <property type="entry name" value="tRNA_bind"/>
    <property type="match status" value="1"/>
</dbReference>
<dbReference type="CDD" id="cd00769">
    <property type="entry name" value="PheRS_beta_core"/>
    <property type="match status" value="1"/>
</dbReference>
<dbReference type="SUPFAM" id="SSF50249">
    <property type="entry name" value="Nucleic acid-binding proteins"/>
    <property type="match status" value="1"/>
</dbReference>
<evidence type="ECO:0000256" key="5">
    <source>
        <dbReference type="ARBA" id="ARBA00022555"/>
    </source>
</evidence>
<dbReference type="SUPFAM" id="SSF55681">
    <property type="entry name" value="Class II aaRS and biotin synthetases"/>
    <property type="match status" value="1"/>
</dbReference>
<dbReference type="GO" id="GO:0000287">
    <property type="term" value="F:magnesium ion binding"/>
    <property type="evidence" value="ECO:0007669"/>
    <property type="project" value="UniProtKB-UniRule"/>
</dbReference>
<evidence type="ECO:0000256" key="6">
    <source>
        <dbReference type="ARBA" id="ARBA00022598"/>
    </source>
</evidence>
<comment type="subunit">
    <text evidence="3 15">Tetramer of two alpha and two beta subunits.</text>
</comment>
<dbReference type="GO" id="GO:0005524">
    <property type="term" value="F:ATP binding"/>
    <property type="evidence" value="ECO:0007669"/>
    <property type="project" value="UniProtKB-UniRule"/>
</dbReference>
<organism evidence="20 21">
    <name type="scientific">Shimazuella alba</name>
    <dbReference type="NCBI Taxonomy" id="2690964"/>
    <lineage>
        <taxon>Bacteria</taxon>
        <taxon>Bacillati</taxon>
        <taxon>Bacillota</taxon>
        <taxon>Bacilli</taxon>
        <taxon>Bacillales</taxon>
        <taxon>Thermoactinomycetaceae</taxon>
        <taxon>Shimazuella</taxon>
    </lineage>
</organism>
<dbReference type="Gene3D" id="3.30.56.10">
    <property type="match status" value="2"/>
</dbReference>
<keyword evidence="7 15" id="KW-0479">Metal-binding</keyword>
<keyword evidence="21" id="KW-1185">Reference proteome</keyword>
<comment type="catalytic activity">
    <reaction evidence="14 15">
        <text>tRNA(Phe) + L-phenylalanine + ATP = L-phenylalanyl-tRNA(Phe) + AMP + diphosphate + H(+)</text>
        <dbReference type="Rhea" id="RHEA:19413"/>
        <dbReference type="Rhea" id="RHEA-COMP:9668"/>
        <dbReference type="Rhea" id="RHEA-COMP:9699"/>
        <dbReference type="ChEBI" id="CHEBI:15378"/>
        <dbReference type="ChEBI" id="CHEBI:30616"/>
        <dbReference type="ChEBI" id="CHEBI:33019"/>
        <dbReference type="ChEBI" id="CHEBI:58095"/>
        <dbReference type="ChEBI" id="CHEBI:78442"/>
        <dbReference type="ChEBI" id="CHEBI:78531"/>
        <dbReference type="ChEBI" id="CHEBI:456215"/>
        <dbReference type="EC" id="6.1.1.20"/>
    </reaction>
</comment>
<dbReference type="Gene3D" id="2.40.50.140">
    <property type="entry name" value="Nucleic acid-binding proteins"/>
    <property type="match status" value="1"/>
</dbReference>
<evidence type="ECO:0000313" key="20">
    <source>
        <dbReference type="EMBL" id="MXQ55417.1"/>
    </source>
</evidence>
<dbReference type="FunFam" id="2.40.50.140:FF:000045">
    <property type="entry name" value="Phenylalanine--tRNA ligase beta subunit"/>
    <property type="match status" value="1"/>
</dbReference>
<dbReference type="Pfam" id="PF03147">
    <property type="entry name" value="FDX-ACB"/>
    <property type="match status" value="1"/>
</dbReference>
<comment type="caution">
    <text evidence="20">The sequence shown here is derived from an EMBL/GenBank/DDBJ whole genome shotgun (WGS) entry which is preliminary data.</text>
</comment>
<keyword evidence="5 16" id="KW-0820">tRNA-binding</keyword>
<dbReference type="NCBIfam" id="NF045760">
    <property type="entry name" value="YtpR"/>
    <property type="match status" value="1"/>
</dbReference>